<evidence type="ECO:0000256" key="1">
    <source>
        <dbReference type="ARBA" id="ARBA00004123"/>
    </source>
</evidence>
<organism evidence="13 14">
    <name type="scientific">Actinomortierella ambigua</name>
    <dbReference type="NCBI Taxonomy" id="1343610"/>
    <lineage>
        <taxon>Eukaryota</taxon>
        <taxon>Fungi</taxon>
        <taxon>Fungi incertae sedis</taxon>
        <taxon>Mucoromycota</taxon>
        <taxon>Mortierellomycotina</taxon>
        <taxon>Mortierellomycetes</taxon>
        <taxon>Mortierellales</taxon>
        <taxon>Mortierellaceae</taxon>
        <taxon>Actinomortierella</taxon>
    </lineage>
</organism>
<keyword evidence="6" id="KW-0862">Zinc</keyword>
<feature type="compositionally biased region" description="Polar residues" evidence="10">
    <location>
        <begin position="173"/>
        <end position="184"/>
    </location>
</feature>
<accession>A0A9P6QFM5</accession>
<dbReference type="GO" id="GO:0005634">
    <property type="term" value="C:nucleus"/>
    <property type="evidence" value="ECO:0007669"/>
    <property type="project" value="UniProtKB-SubCell"/>
</dbReference>
<feature type="domain" description="UmuC" evidence="11">
    <location>
        <begin position="315"/>
        <end position="376"/>
    </location>
</feature>
<dbReference type="Gene3D" id="3.30.70.270">
    <property type="match status" value="2"/>
</dbReference>
<dbReference type="GO" id="GO:0035861">
    <property type="term" value="C:site of double-strand break"/>
    <property type="evidence" value="ECO:0007669"/>
    <property type="project" value="TreeGrafter"/>
</dbReference>
<name>A0A9P6QFM5_9FUNG</name>
<dbReference type="OrthoDB" id="5723at2759"/>
<evidence type="ECO:0000313" key="14">
    <source>
        <dbReference type="Proteomes" id="UP000807716"/>
    </source>
</evidence>
<dbReference type="InterPro" id="IPR017961">
    <property type="entry name" value="DNA_pol_Y-fam_little_finger"/>
</dbReference>
<feature type="region of interest" description="Disordered" evidence="10">
    <location>
        <begin position="140"/>
        <end position="196"/>
    </location>
</feature>
<dbReference type="Pfam" id="PF21704">
    <property type="entry name" value="POLH-Rev1_HhH"/>
    <property type="match status" value="1"/>
</dbReference>
<keyword evidence="13" id="KW-0548">Nucleotidyltransferase</keyword>
<comment type="caution">
    <text evidence="13">The sequence shown here is derived from an EMBL/GenBank/DDBJ whole genome shotgun (WGS) entry which is preliminary data.</text>
</comment>
<gene>
    <name evidence="13" type="primary">RAD30</name>
    <name evidence="13" type="ORF">DFQ27_008809</name>
</gene>
<protein>
    <recommendedName>
        <fullName evidence="9">DNA polymerase eta</fullName>
    </recommendedName>
</protein>
<feature type="compositionally biased region" description="Low complexity" evidence="10">
    <location>
        <begin position="665"/>
        <end position="688"/>
    </location>
</feature>
<dbReference type="EMBL" id="JAAAJB010000076">
    <property type="protein sequence ID" value="KAG0267391.1"/>
    <property type="molecule type" value="Genomic_DNA"/>
</dbReference>
<dbReference type="FunFam" id="1.10.150.20:FF:000014">
    <property type="entry name" value="Polymerase (DNA directed), eta"/>
    <property type="match status" value="1"/>
</dbReference>
<dbReference type="Pfam" id="PF18439">
    <property type="entry name" value="zf_UBZ"/>
    <property type="match status" value="1"/>
</dbReference>
<dbReference type="GO" id="GO:0006281">
    <property type="term" value="P:DNA repair"/>
    <property type="evidence" value="ECO:0007669"/>
    <property type="project" value="UniProtKB-KW"/>
</dbReference>
<dbReference type="AlphaFoldDB" id="A0A9P6QFM5"/>
<dbReference type="PIRSF" id="PIRSF036603">
    <property type="entry name" value="DPol_eta"/>
    <property type="match status" value="1"/>
</dbReference>
<keyword evidence="13" id="KW-0239">DNA-directed DNA polymerase</keyword>
<dbReference type="PANTHER" id="PTHR45873">
    <property type="entry name" value="DNA POLYMERASE ETA"/>
    <property type="match status" value="1"/>
</dbReference>
<feature type="region of interest" description="Disordered" evidence="10">
    <location>
        <begin position="492"/>
        <end position="516"/>
    </location>
</feature>
<evidence type="ECO:0000259" key="11">
    <source>
        <dbReference type="PROSITE" id="PS50173"/>
    </source>
</evidence>
<dbReference type="Pfam" id="PF11799">
    <property type="entry name" value="IMS_C"/>
    <property type="match status" value="1"/>
</dbReference>
<dbReference type="GO" id="GO:0042276">
    <property type="term" value="P:error-prone translesion synthesis"/>
    <property type="evidence" value="ECO:0007669"/>
    <property type="project" value="TreeGrafter"/>
</dbReference>
<keyword evidence="7" id="KW-0234">DNA repair</keyword>
<reference evidence="13" key="1">
    <citation type="journal article" date="2020" name="Fungal Divers.">
        <title>Resolving the Mortierellaceae phylogeny through synthesis of multi-gene phylogenetics and phylogenomics.</title>
        <authorList>
            <person name="Vandepol N."/>
            <person name="Liber J."/>
            <person name="Desiro A."/>
            <person name="Na H."/>
            <person name="Kennedy M."/>
            <person name="Barry K."/>
            <person name="Grigoriev I.V."/>
            <person name="Miller A.N."/>
            <person name="O'Donnell K."/>
            <person name="Stajich J.E."/>
            <person name="Bonito G."/>
        </authorList>
    </citation>
    <scope>NUCLEOTIDE SEQUENCE</scope>
    <source>
        <strain evidence="13">BC1065</strain>
    </source>
</reference>
<dbReference type="PROSITE" id="PS51907">
    <property type="entry name" value="ZF_UBZ3"/>
    <property type="match status" value="1"/>
</dbReference>
<evidence type="ECO:0000256" key="3">
    <source>
        <dbReference type="ARBA" id="ARBA00022723"/>
    </source>
</evidence>
<dbReference type="Gene3D" id="1.10.150.20">
    <property type="entry name" value="5' to 3' exonuclease, C-terminal subdomain"/>
    <property type="match status" value="1"/>
</dbReference>
<evidence type="ECO:0000259" key="12">
    <source>
        <dbReference type="PROSITE" id="PS51907"/>
    </source>
</evidence>
<sequence>MECYYCCVFEAKQLCPEVVCAHVATIGPGDSQPDYYPSPSRYTHKVSLDPYRKASAKIFSVFRKYCTTSQKGGLDEVFMDVTDIVNQRIMDEYGKDLSRWDRAKAEMLHWERDHPEAGVVFGLVKDDGSAALEVSLDDEDDYELGKEDREEDDELEGGQRHDEVERDEAELQDPTTQSGPTTATAMGEEVSEDDEFGFKDDDFDWEALAAIEEIEENLTQERLAASQSQVVHTQEQLPSWNNLNQPTALTAPEMTAEQIQQQQQEADEAREKAEQAERLRQEKVFLLPYYGVPEGTFEEQFWAEMQLLKAAEFCNEIRKAVKDELGYTCSAGISNNRLLAKLGSGMNKPYQQTIILPRYIPDLMHGVKLSKIRGLGGKFGHRVKTDFQIERASQLWPVPLRRLQEKYSPQTGLDLWQWCRGIDPVGIRKIKSKSMCSHKSFIPALSDLEEIEYWIQTMCRELVSRMEAEYIETSRWPRTISLGFFGGIRADRERSESSGQGSAWAPPSKGSRQMAMGGRLDYGGVDGLTRKMFRAVEKLIQDGREGRIRPVLPLIILTVTASNFDAGGHSAKDIASFFTKSLQSLPTQSLPPVPSSTAGSEASGKGGNRSLSAEVQTELLNVPVDTREAAPTARASQPNIKSNKPSTSASSSSARKRFFGGIKFSQSPSASSPSPSSSSLPYLTSSDSQMENPMSEDSAPPSSPGMDCDGEEPRSAAAPAIDSPYASSPSMTVRCTQCPPPGQDIPASEWDEHQDYHFALSLHNDERQQHQQQQQQQNHKRPQEASGSSTRGRRKKAKPSSSAGVGGNGSSADHQARSSPASNGAADNSKLLTNFFKPSS</sequence>
<dbReference type="Pfam" id="PF00817">
    <property type="entry name" value="IMS"/>
    <property type="match status" value="2"/>
</dbReference>
<evidence type="ECO:0000256" key="2">
    <source>
        <dbReference type="ARBA" id="ARBA00022679"/>
    </source>
</evidence>
<keyword evidence="14" id="KW-1185">Reference proteome</keyword>
<comment type="subcellular location">
    <subcellularLocation>
        <location evidence="1">Nucleus</location>
    </subcellularLocation>
</comment>
<dbReference type="SUPFAM" id="SSF100879">
    <property type="entry name" value="Lesion bypass DNA polymerase (Y-family), little finger domain"/>
    <property type="match status" value="1"/>
</dbReference>
<feature type="compositionally biased region" description="Polar residues" evidence="10">
    <location>
        <begin position="609"/>
        <end position="619"/>
    </location>
</feature>
<evidence type="ECO:0000256" key="8">
    <source>
        <dbReference type="ARBA" id="ARBA00023242"/>
    </source>
</evidence>
<dbReference type="GO" id="GO:0005657">
    <property type="term" value="C:replication fork"/>
    <property type="evidence" value="ECO:0007669"/>
    <property type="project" value="TreeGrafter"/>
</dbReference>
<keyword evidence="2" id="KW-0808">Transferase</keyword>
<dbReference type="SUPFAM" id="SSF56672">
    <property type="entry name" value="DNA/RNA polymerases"/>
    <property type="match status" value="1"/>
</dbReference>
<dbReference type="GO" id="GO:0003887">
    <property type="term" value="F:DNA-directed DNA polymerase activity"/>
    <property type="evidence" value="ECO:0007669"/>
    <property type="project" value="UniProtKB-KW"/>
</dbReference>
<feature type="compositionally biased region" description="Polar residues" evidence="10">
    <location>
        <begin position="634"/>
        <end position="645"/>
    </location>
</feature>
<dbReference type="GO" id="GO:0008270">
    <property type="term" value="F:zinc ion binding"/>
    <property type="evidence" value="ECO:0007669"/>
    <property type="project" value="UniProtKB-KW"/>
</dbReference>
<dbReference type="Gene3D" id="3.30.1490.100">
    <property type="entry name" value="DNA polymerase, Y-family, little finger domain"/>
    <property type="match status" value="1"/>
</dbReference>
<dbReference type="PANTHER" id="PTHR45873:SF1">
    <property type="entry name" value="DNA POLYMERASE ETA"/>
    <property type="match status" value="1"/>
</dbReference>
<evidence type="ECO:0000256" key="7">
    <source>
        <dbReference type="ARBA" id="ARBA00023204"/>
    </source>
</evidence>
<keyword evidence="3" id="KW-0479">Metal-binding</keyword>
<evidence type="ECO:0000256" key="9">
    <source>
        <dbReference type="ARBA" id="ARBA00044975"/>
    </source>
</evidence>
<evidence type="ECO:0000313" key="13">
    <source>
        <dbReference type="EMBL" id="KAG0267391.1"/>
    </source>
</evidence>
<dbReference type="InterPro" id="IPR041298">
    <property type="entry name" value="UBZ3"/>
</dbReference>
<feature type="domain" description="UBZ3-type" evidence="12">
    <location>
        <begin position="731"/>
        <end position="765"/>
    </location>
</feature>
<dbReference type="InterPro" id="IPR043128">
    <property type="entry name" value="Rev_trsase/Diguanyl_cyclase"/>
</dbReference>
<dbReference type="InterPro" id="IPR036775">
    <property type="entry name" value="DNA_pol_Y-fam_lit_finger_sf"/>
</dbReference>
<dbReference type="InterPro" id="IPR052230">
    <property type="entry name" value="DNA_polymerase_eta"/>
</dbReference>
<dbReference type="GO" id="GO:0003684">
    <property type="term" value="F:damaged DNA binding"/>
    <property type="evidence" value="ECO:0007669"/>
    <property type="project" value="InterPro"/>
</dbReference>
<evidence type="ECO:0000256" key="6">
    <source>
        <dbReference type="ARBA" id="ARBA00022833"/>
    </source>
</evidence>
<feature type="compositionally biased region" description="Polar residues" evidence="10">
    <location>
        <begin position="817"/>
        <end position="840"/>
    </location>
</feature>
<proteinExistence type="predicted"/>
<dbReference type="PROSITE" id="PS50173">
    <property type="entry name" value="UMUC"/>
    <property type="match status" value="1"/>
</dbReference>
<feature type="compositionally biased region" description="Polar residues" evidence="10">
    <location>
        <begin position="725"/>
        <end position="735"/>
    </location>
</feature>
<dbReference type="InterPro" id="IPR043502">
    <property type="entry name" value="DNA/RNA_pol_sf"/>
</dbReference>
<keyword evidence="4" id="KW-0227">DNA damage</keyword>
<evidence type="ECO:0000256" key="5">
    <source>
        <dbReference type="ARBA" id="ARBA00022771"/>
    </source>
</evidence>
<evidence type="ECO:0000256" key="10">
    <source>
        <dbReference type="SAM" id="MobiDB-lite"/>
    </source>
</evidence>
<evidence type="ECO:0000256" key="4">
    <source>
        <dbReference type="ARBA" id="ARBA00022763"/>
    </source>
</evidence>
<dbReference type="GO" id="GO:0070987">
    <property type="term" value="P:error-free translesion synthesis"/>
    <property type="evidence" value="ECO:0007669"/>
    <property type="project" value="UniProtKB-ARBA"/>
</dbReference>
<dbReference type="InterPro" id="IPR001126">
    <property type="entry name" value="UmuC"/>
</dbReference>
<feature type="region of interest" description="Disordered" evidence="10">
    <location>
        <begin position="585"/>
        <end position="840"/>
    </location>
</feature>
<dbReference type="Proteomes" id="UP000807716">
    <property type="component" value="Unassembled WGS sequence"/>
</dbReference>
<keyword evidence="8" id="KW-0539">Nucleus</keyword>
<keyword evidence="5" id="KW-0863">Zinc-finger</keyword>
<dbReference type="GO" id="GO:0009314">
    <property type="term" value="P:response to radiation"/>
    <property type="evidence" value="ECO:0007669"/>
    <property type="project" value="TreeGrafter"/>
</dbReference>